<feature type="region of interest" description="Disordered" evidence="1">
    <location>
        <begin position="269"/>
        <end position="308"/>
    </location>
</feature>
<protein>
    <submittedName>
        <fullName evidence="2">Uncharacterized protein</fullName>
    </submittedName>
</protein>
<evidence type="ECO:0000313" key="3">
    <source>
        <dbReference type="Proteomes" id="UP000815325"/>
    </source>
</evidence>
<gene>
    <name evidence="2" type="ORF">DUNSADRAFT_4456</name>
</gene>
<reference evidence="2" key="1">
    <citation type="submission" date="2017-08" db="EMBL/GenBank/DDBJ databases">
        <authorList>
            <person name="Polle J.E."/>
            <person name="Barry K."/>
            <person name="Cushman J."/>
            <person name="Schmutz J."/>
            <person name="Tran D."/>
            <person name="Hathwaick L.T."/>
            <person name="Yim W.C."/>
            <person name="Jenkins J."/>
            <person name="Mckie-Krisberg Z.M."/>
            <person name="Prochnik S."/>
            <person name="Lindquist E."/>
            <person name="Dockter R.B."/>
            <person name="Adam C."/>
            <person name="Molina H."/>
            <person name="Bunkerborg J."/>
            <person name="Jin E."/>
            <person name="Buchheim M."/>
            <person name="Magnuson J."/>
        </authorList>
    </citation>
    <scope>NUCLEOTIDE SEQUENCE</scope>
    <source>
        <strain evidence="2">CCAP 19/18</strain>
    </source>
</reference>
<organism evidence="2 3">
    <name type="scientific">Dunaliella salina</name>
    <name type="common">Green alga</name>
    <name type="synonym">Protococcus salinus</name>
    <dbReference type="NCBI Taxonomy" id="3046"/>
    <lineage>
        <taxon>Eukaryota</taxon>
        <taxon>Viridiplantae</taxon>
        <taxon>Chlorophyta</taxon>
        <taxon>core chlorophytes</taxon>
        <taxon>Chlorophyceae</taxon>
        <taxon>CS clade</taxon>
        <taxon>Chlamydomonadales</taxon>
        <taxon>Dunaliellaceae</taxon>
        <taxon>Dunaliella</taxon>
    </lineage>
</organism>
<proteinExistence type="predicted"/>
<sequence length="793" mass="83834">MLVASSWHRSACSSRIVFQGGTKRDGPSTGLSHSLFSRKEPIQESPLHCKRSCAAAVKGISKGSRASLNRDFFSIKTLPDLADYLQGEGSNASMSARKFCRFGLKQALYLVRGRQELTPRKPRLTATDRAAAVLVLQLAHERLPTAFASCSTAAEVSRLLKLCADMAWVSKEPLTTSARQALSDALQSAEVLEDLFGSSTDPSTTHSSSESSIALRPFLDCYAAASQAGLRPGPLPYSFLVHTLEHACKLPSEDERTSISRAVKAICDFDQESPPTPSAPQTKQQQQPQLYKQSDGGEAPSKDAAEDPDIATLRSVPLTTVPNVLRVLKGAKRAVRSEGSNTRKAARLQALAAVVAAALSEGGRLVKGQEAGRGGPSPGGAPDVECEEHQGAMLRYAADSLPHVTTSMCDDDLCKVVRVLSYWCEGRGSAGLSGGRAGAGAGFLQLIRPRLRTGKFLQAAAAQGVLPEVLAFCSACGESSSTVLPVLKVAAKHLSKWPEPHLSKAAAAVAVAGWDDESSAEIIEACFAKCGQDVVRADSRLAKLAMVLKEESSTEMCKPMFSGLAAAAAKQPAVDIKLGIAQFVGQMIEAEEASSQSFGETAPSWASRSGASSSLLRILRGVEASLVQPTAHLSPEYAVKSHQWVTIARLGAAAATNQASISDASRIVFKASGHLQAGTGLHKLDALELADLARSLLRLSISSNSSNSQQEAILTQVISAVNPKLELLGGDELAECAKRQVLPGEGLQKHAESFLCSTLREACAKLRDSSMGAKGLATLLEAVARLPLAERIR</sequence>
<feature type="compositionally biased region" description="Low complexity" evidence="1">
    <location>
        <begin position="279"/>
        <end position="289"/>
    </location>
</feature>
<comment type="caution">
    <text evidence="2">The sequence shown here is derived from an EMBL/GenBank/DDBJ whole genome shotgun (WGS) entry which is preliminary data.</text>
</comment>
<evidence type="ECO:0000313" key="2">
    <source>
        <dbReference type="EMBL" id="KAF5837408.1"/>
    </source>
</evidence>
<evidence type="ECO:0000256" key="1">
    <source>
        <dbReference type="SAM" id="MobiDB-lite"/>
    </source>
</evidence>
<keyword evidence="3" id="KW-1185">Reference proteome</keyword>
<accession>A0ABQ7GS57</accession>
<name>A0ABQ7GS57_DUNSA</name>
<dbReference type="EMBL" id="MU069617">
    <property type="protein sequence ID" value="KAF5837408.1"/>
    <property type="molecule type" value="Genomic_DNA"/>
</dbReference>
<dbReference type="Proteomes" id="UP000815325">
    <property type="component" value="Unassembled WGS sequence"/>
</dbReference>